<evidence type="ECO:0000313" key="5">
    <source>
        <dbReference type="Proteomes" id="UP000044938"/>
    </source>
</evidence>
<accession>A0A0U0TMR2</accession>
<dbReference type="AlphaFoldDB" id="A0A0U0TMR2"/>
<dbReference type="EMBL" id="CSAE01000892">
    <property type="protein sequence ID" value="COX05242.1"/>
    <property type="molecule type" value="Genomic_DNA"/>
</dbReference>
<reference evidence="4 5" key="2">
    <citation type="submission" date="2015-03" db="EMBL/GenBank/DDBJ databases">
        <authorList>
            <consortium name="Pathogen Informatics"/>
        </authorList>
    </citation>
    <scope>NUCLEOTIDE SEQUENCE [LARGE SCALE GENOMIC DNA]</scope>
    <source>
        <strain evidence="4">K00500041</strain>
        <strain evidence="3 5">M09401471</strain>
    </source>
</reference>
<name>A0A0U0TMR2_MYCTX</name>
<evidence type="ECO:0000313" key="3">
    <source>
        <dbReference type="EMBL" id="COX78983.1"/>
    </source>
</evidence>
<dbReference type="Proteomes" id="UP000044938">
    <property type="component" value="Unassembled WGS sequence"/>
</dbReference>
<protein>
    <submittedName>
        <fullName evidence="2">Uncharacterized protein</fullName>
    </submittedName>
</protein>
<organism evidence="2 4">
    <name type="scientific">Mycobacterium tuberculosis</name>
    <dbReference type="NCBI Taxonomy" id="1773"/>
    <lineage>
        <taxon>Bacteria</taxon>
        <taxon>Bacillati</taxon>
        <taxon>Actinomycetota</taxon>
        <taxon>Actinomycetes</taxon>
        <taxon>Mycobacteriales</taxon>
        <taxon>Mycobacteriaceae</taxon>
        <taxon>Mycobacterium</taxon>
        <taxon>Mycobacterium tuberculosis complex</taxon>
    </lineage>
</organism>
<sequence>MASQTSTEIASAPADAKRARTRPAPPACSDTPRQQNGSLVSVLAWVFSTASPRACSTASNTAGCIPIRSTATPASPGATTSANSSDPRRQIATRP</sequence>
<dbReference type="EMBL" id="CSAJ01001251">
    <property type="protein sequence ID" value="COX78983.1"/>
    <property type="molecule type" value="Genomic_DNA"/>
</dbReference>
<evidence type="ECO:0000313" key="2">
    <source>
        <dbReference type="EMBL" id="COX05242.1"/>
    </source>
</evidence>
<gene>
    <name evidence="2" type="ORF">ERS007703_04683</name>
    <name evidence="3" type="ORF">ERS007720_04893</name>
</gene>
<proteinExistence type="predicted"/>
<feature type="region of interest" description="Disordered" evidence="1">
    <location>
        <begin position="1"/>
        <end position="35"/>
    </location>
</feature>
<evidence type="ECO:0000313" key="4">
    <source>
        <dbReference type="Proteomes" id="UP000038802"/>
    </source>
</evidence>
<dbReference type="Proteomes" id="UP000038802">
    <property type="component" value="Unassembled WGS sequence"/>
</dbReference>
<feature type="region of interest" description="Disordered" evidence="1">
    <location>
        <begin position="57"/>
        <end position="95"/>
    </location>
</feature>
<evidence type="ECO:0000256" key="1">
    <source>
        <dbReference type="SAM" id="MobiDB-lite"/>
    </source>
</evidence>
<feature type="compositionally biased region" description="Low complexity" evidence="1">
    <location>
        <begin position="69"/>
        <end position="85"/>
    </location>
</feature>
<reference evidence="2" key="1">
    <citation type="submission" date="2015-03" db="EMBL/GenBank/DDBJ databases">
        <authorList>
            <person name="Murphy D."/>
        </authorList>
    </citation>
    <scope>NUCLEOTIDE SEQUENCE [LARGE SCALE GENOMIC DNA]</scope>
    <source>
        <strain evidence="2">K00500041</strain>
    </source>
</reference>